<evidence type="ECO:0000313" key="3">
    <source>
        <dbReference type="Proteomes" id="UP000546970"/>
    </source>
</evidence>
<feature type="domain" description="Xylose isomerase-like TIM barrel" evidence="1">
    <location>
        <begin position="19"/>
        <end position="289"/>
    </location>
</feature>
<dbReference type="InterPro" id="IPR036237">
    <property type="entry name" value="Xyl_isomerase-like_sf"/>
</dbReference>
<dbReference type="Pfam" id="PF01261">
    <property type="entry name" value="AP_endonuc_2"/>
    <property type="match status" value="1"/>
</dbReference>
<protein>
    <submittedName>
        <fullName evidence="2">Sugar phosphate isomerase/epimerase</fullName>
    </submittedName>
</protein>
<organism evidence="2 3">
    <name type="scientific">Collinsella acetigenes</name>
    <dbReference type="NCBI Taxonomy" id="2713419"/>
    <lineage>
        <taxon>Bacteria</taxon>
        <taxon>Bacillati</taxon>
        <taxon>Actinomycetota</taxon>
        <taxon>Coriobacteriia</taxon>
        <taxon>Coriobacteriales</taxon>
        <taxon>Coriobacteriaceae</taxon>
        <taxon>Collinsella</taxon>
    </lineage>
</organism>
<dbReference type="GO" id="GO:0016853">
    <property type="term" value="F:isomerase activity"/>
    <property type="evidence" value="ECO:0007669"/>
    <property type="project" value="UniProtKB-KW"/>
</dbReference>
<sequence>MKLGIITSIFDGWTFEEMIDEVSRIGYETIEVASWPQGKAERRYAGVTHVDAERVLEDDAYAQHLLDYAAEHHVQIGALAYYPNNMDADLERRRVCNEHLINVIHAAKKLGVPKVTSFIGRMTNKSLEENLDEVGAVWNPIMKVAEDEGILVAIENCPMLFDESNWPGGQNIMTSPANWRRVFERVPSPNLGIAIDPSHFVWQMIDCDRAIRAFAPKIFHVHFKDIKLLRDRLAEYGTMAYPLDIMVPKIPGLGDVDWGAFVSALTEAGFDGDACVEVEDRAFESSRERVLASIEQSYRYMRQFVS</sequence>
<dbReference type="InterPro" id="IPR013022">
    <property type="entry name" value="Xyl_isomerase-like_TIM-brl"/>
</dbReference>
<dbReference type="EMBL" id="JABBCP010000001">
    <property type="protein sequence ID" value="NMF54875.1"/>
    <property type="molecule type" value="Genomic_DNA"/>
</dbReference>
<keyword evidence="3" id="KW-1185">Reference proteome</keyword>
<dbReference type="PANTHER" id="PTHR12110:SF21">
    <property type="entry name" value="XYLOSE ISOMERASE-LIKE TIM BARREL DOMAIN-CONTAINING PROTEIN"/>
    <property type="match status" value="1"/>
</dbReference>
<dbReference type="SUPFAM" id="SSF51658">
    <property type="entry name" value="Xylose isomerase-like"/>
    <property type="match status" value="1"/>
</dbReference>
<dbReference type="Proteomes" id="UP000546970">
    <property type="component" value="Unassembled WGS sequence"/>
</dbReference>
<reference evidence="2 3" key="1">
    <citation type="submission" date="2020-04" db="EMBL/GenBank/DDBJ databases">
        <title>Collinsella sp. KGMB02528 nov., an anaerobic actinobacterium isolated from human feces.</title>
        <authorList>
            <person name="Han K.-I."/>
            <person name="Eom M.K."/>
            <person name="Kim J.-S."/>
            <person name="Lee K.C."/>
            <person name="Suh M.K."/>
            <person name="Park S.-H."/>
            <person name="Lee J.H."/>
            <person name="Kang S.W."/>
            <person name="Park J.-E."/>
            <person name="Oh B.S."/>
            <person name="Yu S.Y."/>
            <person name="Choi S.-H."/>
            <person name="Lee D.H."/>
            <person name="Yoon H."/>
            <person name="Kim B.-Y."/>
            <person name="Lee J.H."/>
            <person name="Lee J.-S."/>
        </authorList>
    </citation>
    <scope>NUCLEOTIDE SEQUENCE [LARGE SCALE GENOMIC DNA]</scope>
    <source>
        <strain evidence="2 3">KGMB02528</strain>
    </source>
</reference>
<evidence type="ECO:0000313" key="2">
    <source>
        <dbReference type="EMBL" id="NMF54875.1"/>
    </source>
</evidence>
<dbReference type="PANTHER" id="PTHR12110">
    <property type="entry name" value="HYDROXYPYRUVATE ISOMERASE"/>
    <property type="match status" value="1"/>
</dbReference>
<dbReference type="InterPro" id="IPR050312">
    <property type="entry name" value="IolE/XylAMocC-like"/>
</dbReference>
<gene>
    <name evidence="2" type="ORF">HF320_00790</name>
</gene>
<dbReference type="AlphaFoldDB" id="A0A7X9YI61"/>
<evidence type="ECO:0000259" key="1">
    <source>
        <dbReference type="Pfam" id="PF01261"/>
    </source>
</evidence>
<comment type="caution">
    <text evidence="2">The sequence shown here is derived from an EMBL/GenBank/DDBJ whole genome shotgun (WGS) entry which is preliminary data.</text>
</comment>
<keyword evidence="2" id="KW-0413">Isomerase</keyword>
<proteinExistence type="predicted"/>
<name>A0A7X9YI61_9ACTN</name>
<dbReference type="RefSeq" id="WP_169276653.1">
    <property type="nucleotide sequence ID" value="NZ_JABBCP010000001.1"/>
</dbReference>
<dbReference type="Gene3D" id="3.20.20.150">
    <property type="entry name" value="Divalent-metal-dependent TIM barrel enzymes"/>
    <property type="match status" value="1"/>
</dbReference>
<accession>A0A7X9YI61</accession>